<comment type="caution">
    <text evidence="7">The sequence shown here is derived from an EMBL/GenBank/DDBJ whole genome shotgun (WGS) entry which is preliminary data.</text>
</comment>
<keyword evidence="3" id="KW-0285">Flavoprotein</keyword>
<comment type="similarity">
    <text evidence="2">Belongs to the FAD-binding monooxygenase family.</text>
</comment>
<sequence>MSVANLRKIYDDERQKRLHPEGMDQYIDFRDPAIGGKLGQDPWVNYDEILANRTSLKDGSTIKFTIIGAGHAGLLYAVRLIDAGYKAEDIVLVDTAGGFGGTWYWNRYPGLMCDVEGYVYMPLLEETGYVPKNKYSYGAEIRGQCERIAVHYQLRGQFCTQVKHQLWDDMKRRWVIKMTQNRGPGNDPVQLTIETQFFISAAASLNVPHVPKLPGLRELMENKKLFHSSRWDWQYTGGSQAQPNMIHLRGKKVGIIGTGATAIQIVPELAKWADHLYVFQRTPSYVGPRNQRETTPEEWKKVAYRQGWQYERQDNFNHFVSNDPVPDNFINDGWTAPDSHSVAGFIGSPSNLVTPDTVEGHIASMYKMDTARGDRLRAHIANVVKDEDTAKKLQPWYAGWCKRPAFHDDYLASFNLPNVTLVDTDGKGVDCFTASGVVANGNLYAIDVLVLATGFTAPGKTPSPSGHLNAPVIGRNGVDSTQKWGSKDYGTFYGTCSNGFPNAFFNGLAGGGVSYNLTSAYDVVAKFVANAIAVAHREAGSASKLLTIEASKEAEDRYTNEVQKRALWFSALATCTPGWFTGEADGALRKQTPEEQAARLRQVPWGSGILDFKRMVSEYISKQTLDGFELRT</sequence>
<proteinExistence type="inferred from homology"/>
<gene>
    <name evidence="7" type="ORF">ColLi_07584</name>
</gene>
<evidence type="ECO:0000256" key="2">
    <source>
        <dbReference type="ARBA" id="ARBA00010139"/>
    </source>
</evidence>
<evidence type="ECO:0000313" key="7">
    <source>
        <dbReference type="EMBL" id="GJC84746.1"/>
    </source>
</evidence>
<organism evidence="7 8">
    <name type="scientific">Colletotrichum liriopes</name>
    <dbReference type="NCBI Taxonomy" id="708192"/>
    <lineage>
        <taxon>Eukaryota</taxon>
        <taxon>Fungi</taxon>
        <taxon>Dikarya</taxon>
        <taxon>Ascomycota</taxon>
        <taxon>Pezizomycotina</taxon>
        <taxon>Sordariomycetes</taxon>
        <taxon>Hypocreomycetidae</taxon>
        <taxon>Glomerellales</taxon>
        <taxon>Glomerellaceae</taxon>
        <taxon>Colletotrichum</taxon>
        <taxon>Colletotrichum spaethianum species complex</taxon>
    </lineage>
</organism>
<dbReference type="PANTHER" id="PTHR43098">
    <property type="entry name" value="L-ORNITHINE N(5)-MONOOXYGENASE-RELATED"/>
    <property type="match status" value="1"/>
</dbReference>
<dbReference type="InterPro" id="IPR050775">
    <property type="entry name" value="FAD-binding_Monooxygenases"/>
</dbReference>
<keyword evidence="7" id="KW-0503">Monooxygenase</keyword>
<reference evidence="7 8" key="1">
    <citation type="submission" date="2021-07" db="EMBL/GenBank/DDBJ databases">
        <title>Genome data of Colletotrichum spaethianum.</title>
        <authorList>
            <person name="Utami Y.D."/>
            <person name="Hiruma K."/>
        </authorList>
    </citation>
    <scope>NUCLEOTIDE SEQUENCE [LARGE SCALE GENOMIC DNA]</scope>
    <source>
        <strain evidence="7 8">MAFF 242679</strain>
    </source>
</reference>
<evidence type="ECO:0000256" key="5">
    <source>
        <dbReference type="ARBA" id="ARBA00022857"/>
    </source>
</evidence>
<keyword evidence="6" id="KW-0560">Oxidoreductase</keyword>
<evidence type="ECO:0000256" key="6">
    <source>
        <dbReference type="ARBA" id="ARBA00023002"/>
    </source>
</evidence>
<dbReference type="EMBL" id="BPPX01000015">
    <property type="protein sequence ID" value="GJC84746.1"/>
    <property type="molecule type" value="Genomic_DNA"/>
</dbReference>
<keyword evidence="5" id="KW-0521">NADP</keyword>
<evidence type="ECO:0000256" key="3">
    <source>
        <dbReference type="ARBA" id="ARBA00022630"/>
    </source>
</evidence>
<keyword evidence="4" id="KW-0274">FAD</keyword>
<evidence type="ECO:0000256" key="4">
    <source>
        <dbReference type="ARBA" id="ARBA00022827"/>
    </source>
</evidence>
<keyword evidence="8" id="KW-1185">Reference proteome</keyword>
<dbReference type="Proteomes" id="UP001055172">
    <property type="component" value="Unassembled WGS sequence"/>
</dbReference>
<dbReference type="GO" id="GO:0004497">
    <property type="term" value="F:monooxygenase activity"/>
    <property type="evidence" value="ECO:0007669"/>
    <property type="project" value="UniProtKB-KW"/>
</dbReference>
<dbReference type="InterPro" id="IPR036188">
    <property type="entry name" value="FAD/NAD-bd_sf"/>
</dbReference>
<dbReference type="Gene3D" id="3.50.50.60">
    <property type="entry name" value="FAD/NAD(P)-binding domain"/>
    <property type="match status" value="3"/>
</dbReference>
<protein>
    <submittedName>
        <fullName evidence="7">FAD-binding monooxygenase ausC</fullName>
    </submittedName>
</protein>
<dbReference type="SUPFAM" id="SSF51905">
    <property type="entry name" value="FAD/NAD(P)-binding domain"/>
    <property type="match status" value="2"/>
</dbReference>
<dbReference type="Pfam" id="PF13450">
    <property type="entry name" value="NAD_binding_8"/>
    <property type="match status" value="1"/>
</dbReference>
<comment type="cofactor">
    <cofactor evidence="1">
        <name>FAD</name>
        <dbReference type="ChEBI" id="CHEBI:57692"/>
    </cofactor>
</comment>
<accession>A0AA37LUI3</accession>
<name>A0AA37LUI3_9PEZI</name>
<dbReference type="AlphaFoldDB" id="A0AA37LUI3"/>
<evidence type="ECO:0000313" key="8">
    <source>
        <dbReference type="Proteomes" id="UP001055172"/>
    </source>
</evidence>
<dbReference type="PANTHER" id="PTHR43098:SF2">
    <property type="entry name" value="FAD-BINDING MONOOXYGENASE AUSB-RELATED"/>
    <property type="match status" value="1"/>
</dbReference>
<evidence type="ECO:0000256" key="1">
    <source>
        <dbReference type="ARBA" id="ARBA00001974"/>
    </source>
</evidence>